<dbReference type="GO" id="GO:0006979">
    <property type="term" value="P:response to oxidative stress"/>
    <property type="evidence" value="ECO:0007669"/>
    <property type="project" value="InterPro"/>
</dbReference>
<dbReference type="PANTHER" id="PTHR10173:SF52">
    <property type="entry name" value="METHIONINE-R-SULFOXIDE REDUCTASE B1"/>
    <property type="match status" value="1"/>
</dbReference>
<comment type="function">
    <text evidence="5">Methionine-sulfoxide reductase that specifically reduces methionine (R)-sulfoxide back to methionine. While in many cases methionine oxidation is the result of random oxidation following oxidative stress, methionine oxidation is also a post-translational modification that takes place on specific residues.</text>
</comment>
<dbReference type="EC" id="1.8.4.12" evidence="2 5"/>
<evidence type="ECO:0000313" key="10">
    <source>
        <dbReference type="EMBL" id="CAF3573305.1"/>
    </source>
</evidence>
<keyword evidence="5" id="KW-0862">Zinc</keyword>
<comment type="catalytic activity">
    <reaction evidence="4 5">
        <text>L-methionyl-[protein] + [thioredoxin]-disulfide + H2O = L-methionyl-(R)-S-oxide-[protein] + [thioredoxin]-dithiol</text>
        <dbReference type="Rhea" id="RHEA:24164"/>
        <dbReference type="Rhea" id="RHEA-COMP:10698"/>
        <dbReference type="Rhea" id="RHEA-COMP:10700"/>
        <dbReference type="Rhea" id="RHEA-COMP:12313"/>
        <dbReference type="Rhea" id="RHEA-COMP:12314"/>
        <dbReference type="ChEBI" id="CHEBI:15377"/>
        <dbReference type="ChEBI" id="CHEBI:16044"/>
        <dbReference type="ChEBI" id="CHEBI:29950"/>
        <dbReference type="ChEBI" id="CHEBI:45764"/>
        <dbReference type="ChEBI" id="CHEBI:50058"/>
        <dbReference type="EC" id="1.8.4.12"/>
    </reaction>
</comment>
<dbReference type="Proteomes" id="UP000677228">
    <property type="component" value="Unassembled WGS sequence"/>
</dbReference>
<dbReference type="PROSITE" id="PS51790">
    <property type="entry name" value="MSRB"/>
    <property type="match status" value="1"/>
</dbReference>
<dbReference type="GO" id="GO:0046872">
    <property type="term" value="F:metal ion binding"/>
    <property type="evidence" value="ECO:0007669"/>
    <property type="project" value="UniProtKB-KW"/>
</dbReference>
<evidence type="ECO:0000256" key="1">
    <source>
        <dbReference type="ARBA" id="ARBA00007174"/>
    </source>
</evidence>
<comment type="caution">
    <text evidence="8">The sequence shown here is derived from an EMBL/GenBank/DDBJ whole genome shotgun (WGS) entry which is preliminary data.</text>
</comment>
<keyword evidence="5" id="KW-0479">Metal-binding</keyword>
<evidence type="ECO:0000256" key="2">
    <source>
        <dbReference type="ARBA" id="ARBA00012499"/>
    </source>
</evidence>
<dbReference type="InterPro" id="IPR002579">
    <property type="entry name" value="Met_Sox_Rdtase_MsrB_dom"/>
</dbReference>
<protein>
    <recommendedName>
        <fullName evidence="2 5">Peptide-methionine (R)-S-oxide reductase</fullName>
        <ecNumber evidence="2 5">1.8.4.12</ecNumber>
    </recommendedName>
</protein>
<dbReference type="SUPFAM" id="SSF51316">
    <property type="entry name" value="Mss4-like"/>
    <property type="match status" value="1"/>
</dbReference>
<sequence length="242" mass="27443">MFAGRTRKLSSGSRVQRGAIQGIVIYNGNASLPSDSKFYIKLIDTSIDDEVLSKSYMDIEKFPIKFKLVYPLHNVRRLGTYMISVRIIQNNKTLFIKDMNLNLPVVFTKKKQVQNITIPVNEPPPYYPNIEKLTPLQFKVTQRSGTEEVSSIYTCVVCNKTLFSSEHKYESGTGWPSFYQAAFHDSVGTTKDTKYGMIRTEVHCKNCGAHLGHVFEDGPKPSGLRYCINAVALNFIEQVKQK</sequence>
<dbReference type="EMBL" id="CAJOBC010000337">
    <property type="protein sequence ID" value="CAF3573305.1"/>
    <property type="molecule type" value="Genomic_DNA"/>
</dbReference>
<dbReference type="InterPro" id="IPR011057">
    <property type="entry name" value="Mss4-like_sf"/>
</dbReference>
<dbReference type="Pfam" id="PF01641">
    <property type="entry name" value="SelR"/>
    <property type="match status" value="1"/>
</dbReference>
<dbReference type="Gene3D" id="2.170.150.20">
    <property type="entry name" value="Peptide methionine sulfoxide reductase"/>
    <property type="match status" value="1"/>
</dbReference>
<dbReference type="AlphaFoldDB" id="A0A813RXQ6"/>
<evidence type="ECO:0000259" key="6">
    <source>
        <dbReference type="PROSITE" id="PS51790"/>
    </source>
</evidence>
<dbReference type="Proteomes" id="UP000682733">
    <property type="component" value="Unassembled WGS sequence"/>
</dbReference>
<accession>A0A813RXQ6</accession>
<evidence type="ECO:0000256" key="4">
    <source>
        <dbReference type="ARBA" id="ARBA00048488"/>
    </source>
</evidence>
<evidence type="ECO:0000256" key="3">
    <source>
        <dbReference type="ARBA" id="ARBA00023002"/>
    </source>
</evidence>
<evidence type="ECO:0000256" key="5">
    <source>
        <dbReference type="RuleBase" id="RU365044"/>
    </source>
</evidence>
<reference evidence="8" key="1">
    <citation type="submission" date="2021-02" db="EMBL/GenBank/DDBJ databases">
        <authorList>
            <person name="Nowell W R."/>
        </authorList>
    </citation>
    <scope>NUCLEOTIDE SEQUENCE</scope>
</reference>
<dbReference type="EMBL" id="CAJOBA010000461">
    <property type="protein sequence ID" value="CAF3534026.1"/>
    <property type="molecule type" value="Genomic_DNA"/>
</dbReference>
<name>A0A813RXQ6_9BILA</name>
<comment type="cofactor">
    <cofactor evidence="5">
        <name>Zn(2+)</name>
        <dbReference type="ChEBI" id="CHEBI:29105"/>
    </cofactor>
    <text evidence="5">Binds 1 zinc ion per subunit.</text>
</comment>
<dbReference type="GO" id="GO:0033743">
    <property type="term" value="F:peptide-methionine (R)-S-oxide reductase activity"/>
    <property type="evidence" value="ECO:0007669"/>
    <property type="project" value="UniProtKB-EC"/>
</dbReference>
<dbReference type="GO" id="GO:0005737">
    <property type="term" value="C:cytoplasm"/>
    <property type="evidence" value="ECO:0007669"/>
    <property type="project" value="TreeGrafter"/>
</dbReference>
<dbReference type="NCBIfam" id="TIGR00357">
    <property type="entry name" value="peptide-methionine (R)-S-oxide reductase MsrB"/>
    <property type="match status" value="1"/>
</dbReference>
<dbReference type="EMBL" id="CAJNOQ010000337">
    <property type="protein sequence ID" value="CAF0789190.1"/>
    <property type="molecule type" value="Genomic_DNA"/>
</dbReference>
<dbReference type="OrthoDB" id="44061at2759"/>
<dbReference type="GO" id="GO:0030091">
    <property type="term" value="P:protein repair"/>
    <property type="evidence" value="ECO:0007669"/>
    <property type="project" value="InterPro"/>
</dbReference>
<evidence type="ECO:0000313" key="11">
    <source>
        <dbReference type="Proteomes" id="UP000663829"/>
    </source>
</evidence>
<proteinExistence type="inferred from homology"/>
<organism evidence="8 11">
    <name type="scientific">Didymodactylos carnosus</name>
    <dbReference type="NCBI Taxonomy" id="1234261"/>
    <lineage>
        <taxon>Eukaryota</taxon>
        <taxon>Metazoa</taxon>
        <taxon>Spiralia</taxon>
        <taxon>Gnathifera</taxon>
        <taxon>Rotifera</taxon>
        <taxon>Eurotatoria</taxon>
        <taxon>Bdelloidea</taxon>
        <taxon>Philodinida</taxon>
        <taxon>Philodinidae</taxon>
        <taxon>Didymodactylos</taxon>
    </lineage>
</organism>
<comment type="similarity">
    <text evidence="1 5">Belongs to the MsrB Met sulfoxide reductase family.</text>
</comment>
<dbReference type="EMBL" id="CAJNOK010000461">
    <property type="protein sequence ID" value="CAF0754867.1"/>
    <property type="molecule type" value="Genomic_DNA"/>
</dbReference>
<dbReference type="Proteomes" id="UP000681722">
    <property type="component" value="Unassembled WGS sequence"/>
</dbReference>
<dbReference type="Pfam" id="PF09619">
    <property type="entry name" value="YscW"/>
    <property type="match status" value="1"/>
</dbReference>
<dbReference type="InterPro" id="IPR028427">
    <property type="entry name" value="Met_Sox_Rdtase_MsrB"/>
</dbReference>
<evidence type="ECO:0000313" key="7">
    <source>
        <dbReference type="EMBL" id="CAF0754867.1"/>
    </source>
</evidence>
<feature type="domain" description="MsrB" evidence="6">
    <location>
        <begin position="126"/>
        <end position="238"/>
    </location>
</feature>
<evidence type="ECO:0000313" key="8">
    <source>
        <dbReference type="EMBL" id="CAF0789190.1"/>
    </source>
</evidence>
<dbReference type="Proteomes" id="UP000663829">
    <property type="component" value="Unassembled WGS sequence"/>
</dbReference>
<dbReference type="InterPro" id="IPR039366">
    <property type="entry name" value="Pilotin"/>
</dbReference>
<gene>
    <name evidence="8" type="ORF">GPM918_LOCUS2906</name>
    <name evidence="7" type="ORF">OVA965_LOCUS2226</name>
    <name evidence="10" type="ORF">SRO942_LOCUS2906</name>
    <name evidence="9" type="ORF">TMI583_LOCUS2226</name>
</gene>
<keyword evidence="3 5" id="KW-0560">Oxidoreductase</keyword>
<keyword evidence="11" id="KW-1185">Reference proteome</keyword>
<evidence type="ECO:0000313" key="9">
    <source>
        <dbReference type="EMBL" id="CAF3534026.1"/>
    </source>
</evidence>
<dbReference type="PANTHER" id="PTHR10173">
    <property type="entry name" value="METHIONINE SULFOXIDE REDUCTASE"/>
    <property type="match status" value="1"/>
</dbReference>